<dbReference type="InterPro" id="IPR001173">
    <property type="entry name" value="Glyco_trans_2-like"/>
</dbReference>
<dbReference type="EMBL" id="QGHD01000009">
    <property type="protein sequence ID" value="PWL01948.1"/>
    <property type="molecule type" value="Genomic_DNA"/>
</dbReference>
<comment type="caution">
    <text evidence="2">The sequence shown here is derived from an EMBL/GenBank/DDBJ whole genome shotgun (WGS) entry which is preliminary data.</text>
</comment>
<keyword evidence="3" id="KW-1185">Reference proteome</keyword>
<organism evidence="2 3">
    <name type="scientific">Hallerella porci</name>
    <dbReference type="NCBI Taxonomy" id="1945871"/>
    <lineage>
        <taxon>Bacteria</taxon>
        <taxon>Pseudomonadati</taxon>
        <taxon>Fibrobacterota</taxon>
        <taxon>Fibrobacteria</taxon>
        <taxon>Fibrobacterales</taxon>
        <taxon>Fibrobacteraceae</taxon>
        <taxon>Hallerella</taxon>
    </lineage>
</organism>
<feature type="domain" description="Glycosyltransferase 2-like" evidence="1">
    <location>
        <begin position="7"/>
        <end position="124"/>
    </location>
</feature>
<dbReference type="InterPro" id="IPR029044">
    <property type="entry name" value="Nucleotide-diphossugar_trans"/>
</dbReference>
<dbReference type="Gene3D" id="3.90.550.10">
    <property type="entry name" value="Spore Coat Polysaccharide Biosynthesis Protein SpsA, Chain A"/>
    <property type="match status" value="1"/>
</dbReference>
<protein>
    <submittedName>
        <fullName evidence="2">Alpha-1,3-rhamnosyltransferase</fullName>
    </submittedName>
</protein>
<name>A0ABX5LL18_9BACT</name>
<evidence type="ECO:0000259" key="1">
    <source>
        <dbReference type="Pfam" id="PF00535"/>
    </source>
</evidence>
<dbReference type="PANTHER" id="PTHR22916:SF3">
    <property type="entry name" value="UDP-GLCNAC:BETAGAL BETA-1,3-N-ACETYLGLUCOSAMINYLTRANSFERASE-LIKE PROTEIN 1"/>
    <property type="match status" value="1"/>
</dbReference>
<reference evidence="2 3" key="1">
    <citation type="submission" date="2018-05" db="EMBL/GenBank/DDBJ databases">
        <title>Animal gut microbial communities from fecal samples from Wisconsin, USA.</title>
        <authorList>
            <person name="Neumann A."/>
        </authorList>
    </citation>
    <scope>NUCLEOTIDE SEQUENCE [LARGE SCALE GENOMIC DNA]</scope>
    <source>
        <strain evidence="2 3">UWS4</strain>
    </source>
</reference>
<dbReference type="SUPFAM" id="SSF53448">
    <property type="entry name" value="Nucleotide-diphospho-sugar transferases"/>
    <property type="match status" value="1"/>
</dbReference>
<gene>
    <name evidence="2" type="ORF">B0H50_10937</name>
</gene>
<dbReference type="Pfam" id="PF00535">
    <property type="entry name" value="Glycos_transf_2"/>
    <property type="match status" value="1"/>
</dbReference>
<sequence length="289" mass="33323">MEEPLVSVLLASYNHAPFVEAAVRSILSQSGVAFELIVIDDGSTDNSPQILERLSHEFGFYYKHRENRGLVQTLNEMLTLAHGKYFCTFASDDVMAPGRLAAQSQFLETHPEFAACAGQVKNLRSDGNLEDTVDLRYAKTQEATFEEILLGKAELHGATEMIVKEKFAAVGNYDENFRFEDFPAWLALSYRYGKIPVLRTVCCYYRILETSMHRNLNFIYKQILAVIEKYKNHPAYSQAVALWKTRWFSSLAYNQKREALRKLPQLATCTKTFWMHFPKLFIPRIFLKY</sequence>
<proteinExistence type="predicted"/>
<evidence type="ECO:0000313" key="3">
    <source>
        <dbReference type="Proteomes" id="UP000245523"/>
    </source>
</evidence>
<dbReference type="CDD" id="cd00761">
    <property type="entry name" value="Glyco_tranf_GTA_type"/>
    <property type="match status" value="1"/>
</dbReference>
<dbReference type="Proteomes" id="UP000245523">
    <property type="component" value="Unassembled WGS sequence"/>
</dbReference>
<evidence type="ECO:0000313" key="2">
    <source>
        <dbReference type="EMBL" id="PWL01948.1"/>
    </source>
</evidence>
<accession>A0ABX5LL18</accession>
<dbReference type="RefSeq" id="WP_158256474.1">
    <property type="nucleotide sequence ID" value="NZ_QGHD01000009.1"/>
</dbReference>
<dbReference type="PANTHER" id="PTHR22916">
    <property type="entry name" value="GLYCOSYLTRANSFERASE"/>
    <property type="match status" value="1"/>
</dbReference>